<feature type="region of interest" description="Disordered" evidence="1">
    <location>
        <begin position="152"/>
        <end position="173"/>
    </location>
</feature>
<sequence>RSRGPLRARAGTLWRRRTGTHCRRARGRGGPWLASREAAAPAGGGLPAGHGQDAVLQRQRGLPRAPRDPQPGSGSRPGRLPPGPPGARAAPREPPVHQPPAAHEPVVIGGRASPRTAHSLPLPRRPKPHRKMEGGLLADALSAVRRSTASLAVARRSAPLAHDPQDSAPTSRRLFPRSPLLLALRQRLEPTHSSTCGGLKLNP</sequence>
<protein>
    <submittedName>
        <fullName evidence="2">Uncharacterized protein</fullName>
    </submittedName>
</protein>
<feature type="region of interest" description="Disordered" evidence="1">
    <location>
        <begin position="1"/>
        <end position="134"/>
    </location>
</feature>
<evidence type="ECO:0000256" key="1">
    <source>
        <dbReference type="SAM" id="MobiDB-lite"/>
    </source>
</evidence>
<accession>A0A061R7T3</accession>
<name>A0A061R7T3_9CHLO</name>
<feature type="compositionally biased region" description="Basic residues" evidence="1">
    <location>
        <begin position="14"/>
        <end position="27"/>
    </location>
</feature>
<feature type="non-terminal residue" evidence="2">
    <location>
        <position position="1"/>
    </location>
</feature>
<dbReference type="EMBL" id="GBEZ01018398">
    <property type="protein sequence ID" value="JAC68033.1"/>
    <property type="molecule type" value="Transcribed_RNA"/>
</dbReference>
<gene>
    <name evidence="2" type="ORF">TSPGSL018_9679</name>
</gene>
<evidence type="ECO:0000313" key="2">
    <source>
        <dbReference type="EMBL" id="JAC68033.1"/>
    </source>
</evidence>
<reference evidence="2" key="1">
    <citation type="submission" date="2014-05" db="EMBL/GenBank/DDBJ databases">
        <title>The transcriptome of the halophilic microalga Tetraselmis sp. GSL018 isolated from the Great Salt Lake, Utah.</title>
        <authorList>
            <person name="Jinkerson R.E."/>
            <person name="D'Adamo S."/>
            <person name="Posewitz M.C."/>
        </authorList>
    </citation>
    <scope>NUCLEOTIDE SEQUENCE</scope>
    <source>
        <strain evidence="2">GSL018</strain>
    </source>
</reference>
<dbReference type="AlphaFoldDB" id="A0A061R7T3"/>
<organism evidence="2">
    <name type="scientific">Tetraselmis sp. GSL018</name>
    <dbReference type="NCBI Taxonomy" id="582737"/>
    <lineage>
        <taxon>Eukaryota</taxon>
        <taxon>Viridiplantae</taxon>
        <taxon>Chlorophyta</taxon>
        <taxon>core chlorophytes</taxon>
        <taxon>Chlorodendrophyceae</taxon>
        <taxon>Chlorodendrales</taxon>
        <taxon>Chlorodendraceae</taxon>
        <taxon>Tetraselmis</taxon>
    </lineage>
</organism>
<proteinExistence type="predicted"/>